<protein>
    <submittedName>
        <fullName evidence="5">Pyruvate-flavodoxin oxidoreductase</fullName>
        <ecNumber evidence="5">1.2.7.-</ecNumber>
    </submittedName>
</protein>
<dbReference type="PROSITE" id="PS51379">
    <property type="entry name" value="4FE4S_FER_2"/>
    <property type="match status" value="1"/>
</dbReference>
<dbReference type="GO" id="GO:0016491">
    <property type="term" value="F:oxidoreductase activity"/>
    <property type="evidence" value="ECO:0007669"/>
    <property type="project" value="UniProtKB-KW"/>
</dbReference>
<dbReference type="Gene3D" id="3.30.70.20">
    <property type="match status" value="1"/>
</dbReference>
<keyword evidence="3" id="KW-0411">Iron-sulfur</keyword>
<evidence type="ECO:0000256" key="1">
    <source>
        <dbReference type="ARBA" id="ARBA00022723"/>
    </source>
</evidence>
<dbReference type="PROSITE" id="PS00198">
    <property type="entry name" value="4FE4S_FER_1"/>
    <property type="match status" value="1"/>
</dbReference>
<dbReference type="InterPro" id="IPR017896">
    <property type="entry name" value="4Fe4S_Fe-S-bd"/>
</dbReference>
<dbReference type="InterPro" id="IPR029061">
    <property type="entry name" value="THDP-binding"/>
</dbReference>
<dbReference type="EMBL" id="UGEB01000001">
    <property type="protein sequence ID" value="STK85779.1"/>
    <property type="molecule type" value="Genomic_DNA"/>
</dbReference>
<dbReference type="InterPro" id="IPR050722">
    <property type="entry name" value="Pyruvate:ferred/Flavod_OxRd"/>
</dbReference>
<dbReference type="AlphaFoldDB" id="A0A376ZX88"/>
<proteinExistence type="predicted"/>
<evidence type="ECO:0000256" key="3">
    <source>
        <dbReference type="ARBA" id="ARBA00023014"/>
    </source>
</evidence>
<accession>A0A376ZX88</accession>
<evidence type="ECO:0000256" key="2">
    <source>
        <dbReference type="ARBA" id="ARBA00023004"/>
    </source>
</evidence>
<organism evidence="5 6">
    <name type="scientific">Escherichia coli</name>
    <dbReference type="NCBI Taxonomy" id="562"/>
    <lineage>
        <taxon>Bacteria</taxon>
        <taxon>Pseudomonadati</taxon>
        <taxon>Pseudomonadota</taxon>
        <taxon>Gammaproteobacteria</taxon>
        <taxon>Enterobacterales</taxon>
        <taxon>Enterobacteriaceae</taxon>
        <taxon>Escherichia</taxon>
    </lineage>
</organism>
<evidence type="ECO:0000313" key="6">
    <source>
        <dbReference type="Proteomes" id="UP000255543"/>
    </source>
</evidence>
<sequence>MENAPASLHSLDVNRVDMRGQKYVLQVAPEDCTGCNLCVEVCPAKDRQNPEIKAINMMSRLEHVEEEKINYDFFLTCPEIDRSKLERIDIRTSQLITPLFEYSGACSGCGETPYIKLLTQLYGDRMLIANATGCSSIYGGNLPSTPYTTDANGRGPAWANSLFEDNAEFGLGFRLRSINTVSACCVCWINLPIKSRRNY</sequence>
<dbReference type="Pfam" id="PF00037">
    <property type="entry name" value="Fer4"/>
    <property type="match status" value="1"/>
</dbReference>
<feature type="domain" description="4Fe-4S ferredoxin-type" evidence="4">
    <location>
        <begin position="23"/>
        <end position="52"/>
    </location>
</feature>
<dbReference type="InterPro" id="IPR017900">
    <property type="entry name" value="4Fe4S_Fe_S_CS"/>
</dbReference>
<evidence type="ECO:0000259" key="4">
    <source>
        <dbReference type="PROSITE" id="PS51379"/>
    </source>
</evidence>
<name>A0A376ZX88_ECOLX</name>
<dbReference type="Proteomes" id="UP000255543">
    <property type="component" value="Unassembled WGS sequence"/>
</dbReference>
<reference evidence="5 6" key="1">
    <citation type="submission" date="2018-06" db="EMBL/GenBank/DDBJ databases">
        <authorList>
            <consortium name="Pathogen Informatics"/>
            <person name="Doyle S."/>
        </authorList>
    </citation>
    <scope>NUCLEOTIDE SEQUENCE [LARGE SCALE GENOMIC DNA]</scope>
    <source>
        <strain evidence="5 6">NCTC8179</strain>
    </source>
</reference>
<dbReference type="GO" id="GO:0006979">
    <property type="term" value="P:response to oxidative stress"/>
    <property type="evidence" value="ECO:0007669"/>
    <property type="project" value="TreeGrafter"/>
</dbReference>
<dbReference type="PANTHER" id="PTHR32154">
    <property type="entry name" value="PYRUVATE-FLAVODOXIN OXIDOREDUCTASE-RELATED"/>
    <property type="match status" value="1"/>
</dbReference>
<dbReference type="EC" id="1.2.7.-" evidence="5"/>
<dbReference type="GO" id="GO:0046872">
    <property type="term" value="F:metal ion binding"/>
    <property type="evidence" value="ECO:0007669"/>
    <property type="project" value="UniProtKB-KW"/>
</dbReference>
<gene>
    <name evidence="5" type="ORF">NCTC8179_03380</name>
</gene>
<keyword evidence="1" id="KW-0479">Metal-binding</keyword>
<keyword evidence="5" id="KW-0670">Pyruvate</keyword>
<dbReference type="SUPFAM" id="SSF54862">
    <property type="entry name" value="4Fe-4S ferredoxins"/>
    <property type="match status" value="1"/>
</dbReference>
<dbReference type="SUPFAM" id="SSF52518">
    <property type="entry name" value="Thiamin diphosphate-binding fold (THDP-binding)"/>
    <property type="match status" value="1"/>
</dbReference>
<dbReference type="GO" id="GO:0051536">
    <property type="term" value="F:iron-sulfur cluster binding"/>
    <property type="evidence" value="ECO:0007669"/>
    <property type="project" value="UniProtKB-KW"/>
</dbReference>
<keyword evidence="2" id="KW-0408">Iron</keyword>
<dbReference type="PANTHER" id="PTHR32154:SF0">
    <property type="entry name" value="PYRUVATE-FLAVODOXIN OXIDOREDUCTASE-RELATED"/>
    <property type="match status" value="1"/>
</dbReference>
<keyword evidence="5" id="KW-0560">Oxidoreductase</keyword>
<evidence type="ECO:0000313" key="5">
    <source>
        <dbReference type="EMBL" id="STK85779.1"/>
    </source>
</evidence>
<dbReference type="Gene3D" id="3.40.50.970">
    <property type="match status" value="1"/>
</dbReference>